<evidence type="ECO:0000256" key="1">
    <source>
        <dbReference type="SAM" id="MobiDB-lite"/>
    </source>
</evidence>
<sequence>MSKNSKSNDDRSNSMNPNNAARQASMDNRSNQLNPNNEECQASEEEDEE</sequence>
<name>X1IXF8_9ZZZZ</name>
<feature type="compositionally biased region" description="Basic and acidic residues" evidence="1">
    <location>
        <begin position="1"/>
        <end position="12"/>
    </location>
</feature>
<proteinExistence type="predicted"/>
<reference evidence="2" key="1">
    <citation type="journal article" date="2014" name="Front. Microbiol.">
        <title>High frequency of phylogenetically diverse reductive dehalogenase-homologous genes in deep subseafloor sedimentary metagenomes.</title>
        <authorList>
            <person name="Kawai M."/>
            <person name="Futagami T."/>
            <person name="Toyoda A."/>
            <person name="Takaki Y."/>
            <person name="Nishi S."/>
            <person name="Hori S."/>
            <person name="Arai W."/>
            <person name="Tsubouchi T."/>
            <person name="Morono Y."/>
            <person name="Uchiyama I."/>
            <person name="Ito T."/>
            <person name="Fujiyama A."/>
            <person name="Inagaki F."/>
            <person name="Takami H."/>
        </authorList>
    </citation>
    <scope>NUCLEOTIDE SEQUENCE</scope>
    <source>
        <strain evidence="2">Expedition CK06-06</strain>
    </source>
</reference>
<feature type="region of interest" description="Disordered" evidence="1">
    <location>
        <begin position="1"/>
        <end position="49"/>
    </location>
</feature>
<protein>
    <submittedName>
        <fullName evidence="2">Uncharacterized protein</fullName>
    </submittedName>
</protein>
<organism evidence="2">
    <name type="scientific">marine sediment metagenome</name>
    <dbReference type="NCBI Taxonomy" id="412755"/>
    <lineage>
        <taxon>unclassified sequences</taxon>
        <taxon>metagenomes</taxon>
        <taxon>ecological metagenomes</taxon>
    </lineage>
</organism>
<dbReference type="EMBL" id="BARU01045279">
    <property type="protein sequence ID" value="GAH86407.1"/>
    <property type="molecule type" value="Genomic_DNA"/>
</dbReference>
<comment type="caution">
    <text evidence="2">The sequence shown here is derived from an EMBL/GenBank/DDBJ whole genome shotgun (WGS) entry which is preliminary data.</text>
</comment>
<accession>X1IXF8</accession>
<dbReference type="AlphaFoldDB" id="X1IXF8"/>
<gene>
    <name evidence="2" type="ORF">S03H2_68771</name>
</gene>
<feature type="compositionally biased region" description="Polar residues" evidence="1">
    <location>
        <begin position="17"/>
        <end position="37"/>
    </location>
</feature>
<evidence type="ECO:0000313" key="2">
    <source>
        <dbReference type="EMBL" id="GAH86407.1"/>
    </source>
</evidence>